<evidence type="ECO:0008006" key="4">
    <source>
        <dbReference type="Google" id="ProtNLM"/>
    </source>
</evidence>
<reference evidence="2" key="2">
    <citation type="submission" date="2015-02" db="UniProtKB">
        <authorList>
            <consortium name="EnsemblMetazoa"/>
        </authorList>
    </citation>
    <scope>IDENTIFICATION</scope>
</reference>
<reference evidence="3" key="1">
    <citation type="submission" date="2011-05" db="EMBL/GenBank/DDBJ databases">
        <authorList>
            <person name="Richards S.R."/>
            <person name="Qu J."/>
            <person name="Jiang H."/>
            <person name="Jhangiani S.N."/>
            <person name="Agravi P."/>
            <person name="Goodspeed R."/>
            <person name="Gross S."/>
            <person name="Mandapat C."/>
            <person name="Jackson L."/>
            <person name="Mathew T."/>
            <person name="Pu L."/>
            <person name="Thornton R."/>
            <person name="Saada N."/>
            <person name="Wilczek-Boney K.B."/>
            <person name="Lee S."/>
            <person name="Kovar C."/>
            <person name="Wu Y."/>
            <person name="Scherer S.E."/>
            <person name="Worley K.C."/>
            <person name="Muzny D.M."/>
            <person name="Gibbs R."/>
        </authorList>
    </citation>
    <scope>NUCLEOTIDE SEQUENCE</scope>
    <source>
        <strain evidence="3">Brora</strain>
    </source>
</reference>
<proteinExistence type="predicted"/>
<evidence type="ECO:0000256" key="1">
    <source>
        <dbReference type="SAM" id="MobiDB-lite"/>
    </source>
</evidence>
<sequence>MGQLDETVQPVRNLNDVSDAKKVPLFLTSIGSKMFMKLEALTVGKDVTVMSLDDLHATIRAYYTSIGSPYVAEQKLGARTRKTGERVEQYIAELRSLAQKCKFETDKESDKVVRNQIIRGVKHPQLVSQILFAMPLTLTEATKMAVSFEAAWTATTGVDEPLPVVENPTSCGVEATGTSQTLVLQTTSEQRPVRRGNGRGSTGRYQESQAGPTRGTHSWRGGVSGFRGRGPIRRRDGAPIQCYRCGGPHFVRDCPMRDTQDGNKFFGRGGRCANWSDACTPYRGNVTSDNYNDNNNNYNSYNSYDSGRNKSQWANAAMQNNSQSGNNFR</sequence>
<dbReference type="PhylomeDB" id="T1IT02"/>
<evidence type="ECO:0000313" key="2">
    <source>
        <dbReference type="EnsemblMetazoa" id="SMAR004241-PA"/>
    </source>
</evidence>
<dbReference type="PANTHER" id="PTHR33198">
    <property type="entry name" value="ANK_REP_REGION DOMAIN-CONTAINING PROTEIN-RELATED"/>
    <property type="match status" value="1"/>
</dbReference>
<evidence type="ECO:0000313" key="3">
    <source>
        <dbReference type="Proteomes" id="UP000014500"/>
    </source>
</evidence>
<accession>T1IT02</accession>
<dbReference type="AlphaFoldDB" id="T1IT02"/>
<protein>
    <recommendedName>
        <fullName evidence="4">Retrotransposon gag domain-containing protein</fullName>
    </recommendedName>
</protein>
<dbReference type="EMBL" id="JH431452">
    <property type="status" value="NOT_ANNOTATED_CDS"/>
    <property type="molecule type" value="Genomic_DNA"/>
</dbReference>
<feature type="region of interest" description="Disordered" evidence="1">
    <location>
        <begin position="185"/>
        <end position="231"/>
    </location>
</feature>
<dbReference type="OMA" id="KAYFITI"/>
<dbReference type="PANTHER" id="PTHR33198:SF19">
    <property type="entry name" value="CCHC-TYPE DOMAIN-CONTAINING PROTEIN"/>
    <property type="match status" value="1"/>
</dbReference>
<name>T1IT02_STRMM</name>
<keyword evidence="3" id="KW-1185">Reference proteome</keyword>
<dbReference type="Proteomes" id="UP000014500">
    <property type="component" value="Unassembled WGS sequence"/>
</dbReference>
<dbReference type="HOGENOM" id="CLU_845483_0_0_1"/>
<dbReference type="EnsemblMetazoa" id="SMAR004241-RA">
    <property type="protein sequence ID" value="SMAR004241-PA"/>
    <property type="gene ID" value="SMAR004241"/>
</dbReference>
<organism evidence="2 3">
    <name type="scientific">Strigamia maritima</name>
    <name type="common">European centipede</name>
    <name type="synonym">Geophilus maritimus</name>
    <dbReference type="NCBI Taxonomy" id="126957"/>
    <lineage>
        <taxon>Eukaryota</taxon>
        <taxon>Metazoa</taxon>
        <taxon>Ecdysozoa</taxon>
        <taxon>Arthropoda</taxon>
        <taxon>Myriapoda</taxon>
        <taxon>Chilopoda</taxon>
        <taxon>Pleurostigmophora</taxon>
        <taxon>Geophilomorpha</taxon>
        <taxon>Linotaeniidae</taxon>
        <taxon>Strigamia</taxon>
    </lineage>
</organism>
<dbReference type="STRING" id="126957.T1IT02"/>